<feature type="region of interest" description="Disordered" evidence="1">
    <location>
        <begin position="1"/>
        <end position="82"/>
    </location>
</feature>
<name>A0A176VN16_MARPO</name>
<feature type="compositionally biased region" description="Basic and acidic residues" evidence="1">
    <location>
        <begin position="354"/>
        <end position="381"/>
    </location>
</feature>
<feature type="compositionally biased region" description="Polar residues" evidence="1">
    <location>
        <begin position="65"/>
        <end position="74"/>
    </location>
</feature>
<gene>
    <name evidence="2" type="ORF">AXG93_1504s1280</name>
</gene>
<comment type="caution">
    <text evidence="2">The sequence shown here is derived from an EMBL/GenBank/DDBJ whole genome shotgun (WGS) entry which is preliminary data.</text>
</comment>
<accession>A0A176VN16</accession>
<sequence length="502" mass="55079">MGSFPLFSPRAPPRPLSELPHPPLPSSGARPLPQHLLLGPSKAWGDGKPPPRGWPLVRATDGDTDGSSPESSKPTADCESLPTVRLGSSLALPSRPKLELDACRTPAPRAANVFGAIYVARNGYGGPARRALGENRRLAFVTRHSLRYSGSREGGERGAGNLLHPPFDNIDFYPFLERPFFLFFCHHNILCIGGKASSVTTHILRRWLWRPNLAHTMSRLRFMNQKKLLETGLSIRTQPTPAPAGVGLGVASVVDWGNTPGEAPQADASNAFMMEPSRLLADACMNYEGNHALTVMYPAACSLRPGSGRRHEMQWRKEVSKGLSEKVFSSTFDGRQSRLLVVFFPLFTSKNAQYERTDSKRERDTEMDKCSERQVDQKSTRWPDSVSNKPSNAGDKVRRFKVMEKGRSREKQSEADDLERNFALPFLFPSVHSLMDLCSFCHPGDANFGRRGKSGELSRPVENIALPAVLYYKGRRAVAGGIDAGDQERSAGDAMGGGAAGL</sequence>
<feature type="compositionally biased region" description="Polar residues" evidence="1">
    <location>
        <begin position="382"/>
        <end position="391"/>
    </location>
</feature>
<protein>
    <submittedName>
        <fullName evidence="2">Uncharacterized protein</fullName>
    </submittedName>
</protein>
<organism evidence="2 3">
    <name type="scientific">Marchantia polymorpha subsp. ruderalis</name>
    <dbReference type="NCBI Taxonomy" id="1480154"/>
    <lineage>
        <taxon>Eukaryota</taxon>
        <taxon>Viridiplantae</taxon>
        <taxon>Streptophyta</taxon>
        <taxon>Embryophyta</taxon>
        <taxon>Marchantiophyta</taxon>
        <taxon>Marchantiopsida</taxon>
        <taxon>Marchantiidae</taxon>
        <taxon>Marchantiales</taxon>
        <taxon>Marchantiaceae</taxon>
        <taxon>Marchantia</taxon>
    </lineage>
</organism>
<keyword evidence="3" id="KW-1185">Reference proteome</keyword>
<proteinExistence type="predicted"/>
<evidence type="ECO:0000313" key="2">
    <source>
        <dbReference type="EMBL" id="OAE22318.1"/>
    </source>
</evidence>
<dbReference type="Proteomes" id="UP000077202">
    <property type="component" value="Unassembled WGS sequence"/>
</dbReference>
<reference evidence="2" key="1">
    <citation type="submission" date="2016-03" db="EMBL/GenBank/DDBJ databases">
        <title>Mechanisms controlling the formation of the plant cell surface in tip-growing cells are functionally conserved among land plants.</title>
        <authorList>
            <person name="Honkanen S."/>
            <person name="Jones V.A."/>
            <person name="Morieri G."/>
            <person name="Champion C."/>
            <person name="Hetherington A.J."/>
            <person name="Kelly S."/>
            <person name="Saint-Marcoux D."/>
            <person name="Proust H."/>
            <person name="Prescott H."/>
            <person name="Dolan L."/>
        </authorList>
    </citation>
    <scope>NUCLEOTIDE SEQUENCE [LARGE SCALE GENOMIC DNA]</scope>
    <source>
        <tissue evidence="2">Whole gametophyte</tissue>
    </source>
</reference>
<dbReference type="AlphaFoldDB" id="A0A176VN16"/>
<feature type="region of interest" description="Disordered" evidence="1">
    <location>
        <begin position="354"/>
        <end position="395"/>
    </location>
</feature>
<evidence type="ECO:0000313" key="3">
    <source>
        <dbReference type="Proteomes" id="UP000077202"/>
    </source>
</evidence>
<feature type="compositionally biased region" description="Pro residues" evidence="1">
    <location>
        <begin position="10"/>
        <end position="25"/>
    </location>
</feature>
<evidence type="ECO:0000256" key="1">
    <source>
        <dbReference type="SAM" id="MobiDB-lite"/>
    </source>
</evidence>
<dbReference type="EMBL" id="LVLJ01003222">
    <property type="protein sequence ID" value="OAE22318.1"/>
    <property type="molecule type" value="Genomic_DNA"/>
</dbReference>